<dbReference type="EMBL" id="CP102290">
    <property type="protein sequence ID" value="UWP60769.1"/>
    <property type="molecule type" value="Genomic_DNA"/>
</dbReference>
<dbReference type="SUPFAM" id="SSF50129">
    <property type="entry name" value="GroES-like"/>
    <property type="match status" value="1"/>
</dbReference>
<dbReference type="InterPro" id="IPR050129">
    <property type="entry name" value="Zn_alcohol_dh"/>
</dbReference>
<evidence type="ECO:0000313" key="6">
    <source>
        <dbReference type="Proteomes" id="UP001060164"/>
    </source>
</evidence>
<accession>A0ABY5VKP0</accession>
<dbReference type="Gene3D" id="3.90.180.10">
    <property type="entry name" value="Medium-chain alcohol dehydrogenases, catalytic domain"/>
    <property type="match status" value="2"/>
</dbReference>
<dbReference type="InterPro" id="IPR020843">
    <property type="entry name" value="ER"/>
</dbReference>
<dbReference type="PANTHER" id="PTHR43401:SF2">
    <property type="entry name" value="L-THREONINE 3-DEHYDROGENASE"/>
    <property type="match status" value="1"/>
</dbReference>
<evidence type="ECO:0000259" key="4">
    <source>
        <dbReference type="SMART" id="SM00829"/>
    </source>
</evidence>
<dbReference type="SUPFAM" id="SSF51735">
    <property type="entry name" value="NAD(P)-binding Rossmann-fold domains"/>
    <property type="match status" value="1"/>
</dbReference>
<proteinExistence type="predicted"/>
<dbReference type="InterPro" id="IPR013149">
    <property type="entry name" value="ADH-like_C"/>
</dbReference>
<dbReference type="PANTHER" id="PTHR43401">
    <property type="entry name" value="L-THREONINE 3-DEHYDROGENASE"/>
    <property type="match status" value="1"/>
</dbReference>
<reference evidence="5" key="1">
    <citation type="journal article" date="2022" name="Cell">
        <title>Design, construction, and in vivo augmentation of a complex gut microbiome.</title>
        <authorList>
            <person name="Cheng A.G."/>
            <person name="Ho P.Y."/>
            <person name="Aranda-Diaz A."/>
            <person name="Jain S."/>
            <person name="Yu F.B."/>
            <person name="Meng X."/>
            <person name="Wang M."/>
            <person name="Iakiviak M."/>
            <person name="Nagashima K."/>
            <person name="Zhao A."/>
            <person name="Murugkar P."/>
            <person name="Patil A."/>
            <person name="Atabakhsh K."/>
            <person name="Weakley A."/>
            <person name="Yan J."/>
            <person name="Brumbaugh A.R."/>
            <person name="Higginbottom S."/>
            <person name="Dimas A."/>
            <person name="Shiver A.L."/>
            <person name="Deutschbauer A."/>
            <person name="Neff N."/>
            <person name="Sonnenburg J.L."/>
            <person name="Huang K.C."/>
            <person name="Fischbach M.A."/>
        </authorList>
    </citation>
    <scope>NUCLEOTIDE SEQUENCE</scope>
    <source>
        <strain evidence="5">DSM 19829</strain>
    </source>
</reference>
<evidence type="ECO:0000313" key="5">
    <source>
        <dbReference type="EMBL" id="UWP60769.1"/>
    </source>
</evidence>
<dbReference type="Pfam" id="PF08240">
    <property type="entry name" value="ADH_N"/>
    <property type="match status" value="1"/>
</dbReference>
<keyword evidence="1" id="KW-0479">Metal-binding</keyword>
<name>A0ABY5VKP0_9FIRM</name>
<dbReference type="InterPro" id="IPR011032">
    <property type="entry name" value="GroES-like_sf"/>
</dbReference>
<dbReference type="InterPro" id="IPR013154">
    <property type="entry name" value="ADH-like_N"/>
</dbReference>
<dbReference type="SMART" id="SM00829">
    <property type="entry name" value="PKS_ER"/>
    <property type="match status" value="1"/>
</dbReference>
<keyword evidence="2" id="KW-0862">Zinc</keyword>
<keyword evidence="3" id="KW-0560">Oxidoreductase</keyword>
<keyword evidence="6" id="KW-1185">Reference proteome</keyword>
<gene>
    <name evidence="5" type="ORF">NQ502_06960</name>
</gene>
<dbReference type="Gene3D" id="3.40.50.720">
    <property type="entry name" value="NAD(P)-binding Rossmann-like Domain"/>
    <property type="match status" value="1"/>
</dbReference>
<feature type="domain" description="Enoyl reductase (ER)" evidence="4">
    <location>
        <begin position="16"/>
        <end position="341"/>
    </location>
</feature>
<dbReference type="Proteomes" id="UP001060164">
    <property type="component" value="Chromosome"/>
</dbReference>
<protein>
    <submittedName>
        <fullName evidence="5">Zinc-binding dehydrogenase</fullName>
    </submittedName>
</protein>
<dbReference type="InterPro" id="IPR036291">
    <property type="entry name" value="NAD(P)-bd_dom_sf"/>
</dbReference>
<dbReference type="RefSeq" id="WP_028530214.1">
    <property type="nucleotide sequence ID" value="NZ_CABLBR010000049.1"/>
</dbReference>
<dbReference type="Pfam" id="PF00107">
    <property type="entry name" value="ADH_zinc_N"/>
    <property type="match status" value="1"/>
</dbReference>
<evidence type="ECO:0000256" key="2">
    <source>
        <dbReference type="ARBA" id="ARBA00022833"/>
    </source>
</evidence>
<organism evidence="5 6">
    <name type="scientific">Ruminococcus gauvreauii</name>
    <dbReference type="NCBI Taxonomy" id="438033"/>
    <lineage>
        <taxon>Bacteria</taxon>
        <taxon>Bacillati</taxon>
        <taxon>Bacillota</taxon>
        <taxon>Clostridia</taxon>
        <taxon>Eubacteriales</taxon>
        <taxon>Oscillospiraceae</taxon>
        <taxon>Ruminococcus</taxon>
    </lineage>
</organism>
<evidence type="ECO:0000256" key="1">
    <source>
        <dbReference type="ARBA" id="ARBA00022723"/>
    </source>
</evidence>
<sequence length="351" mass="38840">MQKTMKALVKARKGYGNMEVWDVPVPKTGDDDVLMRVWGSGICGTDVHIYQDDYRAYEEGLIIGHEFSAVVEAVGKNVRRVKPGDRVVSCLETREGTMGNDHVNGCHAEYVVMPENQVFRIPDNISMKEAIMIEIVAGVIYQGLTETLDIQPGDFVVILGSGPIGLMLLQGVKLRSPGATVITGLKDDGVRVEMAKKIGPTYFFYNDEEVTGRVMELTNGIGADVVIECTGSEEGINQAIAMVKKSGQIGNFAVYNQEKVSVNLSEVTLKCLNIKGLWGFHEYSDPDLRPYGGAVSYRNALRIASLGALSLDEMITHEFRLEEFEKAFEVCRNREGIKVIFRHGWTYEGDS</sequence>
<evidence type="ECO:0000256" key="3">
    <source>
        <dbReference type="ARBA" id="ARBA00023002"/>
    </source>
</evidence>